<reference evidence="1" key="2">
    <citation type="journal article" date="2015" name="Data Brief">
        <title>Shoot transcriptome of the giant reed, Arundo donax.</title>
        <authorList>
            <person name="Barrero R.A."/>
            <person name="Guerrero F.D."/>
            <person name="Moolhuijzen P."/>
            <person name="Goolsby J.A."/>
            <person name="Tidwell J."/>
            <person name="Bellgard S.E."/>
            <person name="Bellgard M.I."/>
        </authorList>
    </citation>
    <scope>NUCLEOTIDE SEQUENCE</scope>
    <source>
        <tissue evidence="1">Shoot tissue taken approximately 20 cm above the soil surface</tissue>
    </source>
</reference>
<sequence>MVMSKSSFVARHSTLSNVSAYFCALNELKALSSRN</sequence>
<dbReference type="AlphaFoldDB" id="A0A0A8YMS8"/>
<name>A0A0A8YMS8_ARUDO</name>
<organism evidence="1">
    <name type="scientific">Arundo donax</name>
    <name type="common">Giant reed</name>
    <name type="synonym">Donax arundinaceus</name>
    <dbReference type="NCBI Taxonomy" id="35708"/>
    <lineage>
        <taxon>Eukaryota</taxon>
        <taxon>Viridiplantae</taxon>
        <taxon>Streptophyta</taxon>
        <taxon>Embryophyta</taxon>
        <taxon>Tracheophyta</taxon>
        <taxon>Spermatophyta</taxon>
        <taxon>Magnoliopsida</taxon>
        <taxon>Liliopsida</taxon>
        <taxon>Poales</taxon>
        <taxon>Poaceae</taxon>
        <taxon>PACMAD clade</taxon>
        <taxon>Arundinoideae</taxon>
        <taxon>Arundineae</taxon>
        <taxon>Arundo</taxon>
    </lineage>
</organism>
<proteinExistence type="predicted"/>
<reference evidence="1" key="1">
    <citation type="submission" date="2014-09" db="EMBL/GenBank/DDBJ databases">
        <authorList>
            <person name="Magalhaes I.L.F."/>
            <person name="Oliveira U."/>
            <person name="Santos F.R."/>
            <person name="Vidigal T.H.D.A."/>
            <person name="Brescovit A.D."/>
            <person name="Santos A.J."/>
        </authorList>
    </citation>
    <scope>NUCLEOTIDE SEQUENCE</scope>
    <source>
        <tissue evidence="1">Shoot tissue taken approximately 20 cm above the soil surface</tissue>
    </source>
</reference>
<evidence type="ECO:0000313" key="1">
    <source>
        <dbReference type="EMBL" id="JAD26390.1"/>
    </source>
</evidence>
<dbReference type="EMBL" id="GBRH01271505">
    <property type="protein sequence ID" value="JAD26390.1"/>
    <property type="molecule type" value="Transcribed_RNA"/>
</dbReference>
<protein>
    <submittedName>
        <fullName evidence="1">Uncharacterized protein</fullName>
    </submittedName>
</protein>
<accession>A0A0A8YMS8</accession>